<dbReference type="STRING" id="1265818.MAQA_03391"/>
<accession>W7B505</accession>
<dbReference type="AlphaFoldDB" id="W7B505"/>
<comment type="caution">
    <text evidence="1">The sequence shown here is derived from an EMBL/GenBank/DDBJ whole genome shotgun (WGS) entry which is preliminary data.</text>
</comment>
<dbReference type="InterPro" id="IPR027417">
    <property type="entry name" value="P-loop_NTPase"/>
</dbReference>
<keyword evidence="2" id="KW-1185">Reference proteome</keyword>
<organism evidence="1 2">
    <name type="scientific">Listeria aquatica FSL S10-1188</name>
    <dbReference type="NCBI Taxonomy" id="1265818"/>
    <lineage>
        <taxon>Bacteria</taxon>
        <taxon>Bacillati</taxon>
        <taxon>Bacillota</taxon>
        <taxon>Bacilli</taxon>
        <taxon>Bacillales</taxon>
        <taxon>Listeriaceae</taxon>
        <taxon>Listeria</taxon>
    </lineage>
</organism>
<protein>
    <submittedName>
        <fullName evidence="1">Uncharacterized protein</fullName>
    </submittedName>
</protein>
<proteinExistence type="predicted"/>
<evidence type="ECO:0000313" key="2">
    <source>
        <dbReference type="Proteomes" id="UP000019246"/>
    </source>
</evidence>
<gene>
    <name evidence="1" type="ORF">MAQA_03391</name>
</gene>
<name>W7B505_9LIST</name>
<dbReference type="EMBL" id="AOCG01000003">
    <property type="protein sequence ID" value="EUJ20992.1"/>
    <property type="molecule type" value="Genomic_DNA"/>
</dbReference>
<evidence type="ECO:0000313" key="1">
    <source>
        <dbReference type="EMBL" id="EUJ20992.1"/>
    </source>
</evidence>
<dbReference type="PANTHER" id="PTHR41259:SF1">
    <property type="entry name" value="DOUBLE-STRAND BREAK REPAIR RAD50 ATPASE, PUTATIVE-RELATED"/>
    <property type="match status" value="1"/>
</dbReference>
<dbReference type="PANTHER" id="PTHR41259">
    <property type="entry name" value="DOUBLE-STRAND BREAK REPAIR RAD50 ATPASE, PUTATIVE-RELATED"/>
    <property type="match status" value="1"/>
</dbReference>
<dbReference type="PATRIC" id="fig|1265818.5.peg.684"/>
<sequence length="75" mass="8858">MFFKPEELSQATKEQLYLAIRLALIEMIAEDFPLPILIDDGFVNFDAERLDLLMQLLKYRKYENQVIFFLVSQGN</sequence>
<reference evidence="1 2" key="1">
    <citation type="journal article" date="2014" name="Int. J. Syst. Evol. Microbiol.">
        <title>Listeria floridensis sp. nov., Listeria aquatica sp. nov., Listeria cornellensis sp. nov., Listeria riparia sp. nov. and Listeria grandensis sp. nov., from agricultural and natural environments.</title>
        <authorList>
            <person name="den Bakker H.C."/>
            <person name="Warchocki S."/>
            <person name="Wright E.M."/>
            <person name="Allred A.F."/>
            <person name="Ahlstrom C."/>
            <person name="Manuel C.S."/>
            <person name="Stasiewicz M.J."/>
            <person name="Burrell A."/>
            <person name="Roof S."/>
            <person name="Strawn L."/>
            <person name="Fortes E.D."/>
            <person name="Nightingale K.K."/>
            <person name="Kephart D."/>
            <person name="Wiedmann M."/>
        </authorList>
    </citation>
    <scope>NUCLEOTIDE SEQUENCE [LARGE SCALE GENOMIC DNA]</scope>
    <source>
        <strain evidence="1 2">FSL S10-1188</strain>
    </source>
</reference>
<dbReference type="Proteomes" id="UP000019246">
    <property type="component" value="Unassembled WGS sequence"/>
</dbReference>
<dbReference type="Gene3D" id="3.40.50.300">
    <property type="entry name" value="P-loop containing nucleotide triphosphate hydrolases"/>
    <property type="match status" value="1"/>
</dbReference>